<comment type="caution">
    <text evidence="1">The sequence shown here is derived from an EMBL/GenBank/DDBJ whole genome shotgun (WGS) entry which is preliminary data.</text>
</comment>
<evidence type="ECO:0000313" key="1">
    <source>
        <dbReference type="EMBL" id="GJS61469.1"/>
    </source>
</evidence>
<dbReference type="EMBL" id="BQNB010009292">
    <property type="protein sequence ID" value="GJS61469.1"/>
    <property type="molecule type" value="Genomic_DNA"/>
</dbReference>
<name>A0ABQ4X8B8_9ASTR</name>
<evidence type="ECO:0000313" key="2">
    <source>
        <dbReference type="Proteomes" id="UP001151760"/>
    </source>
</evidence>
<dbReference type="GO" id="GO:0003964">
    <property type="term" value="F:RNA-directed DNA polymerase activity"/>
    <property type="evidence" value="ECO:0007669"/>
    <property type="project" value="UniProtKB-KW"/>
</dbReference>
<accession>A0ABQ4X8B8</accession>
<proteinExistence type="predicted"/>
<reference evidence="1" key="2">
    <citation type="submission" date="2022-01" db="EMBL/GenBank/DDBJ databases">
        <authorList>
            <person name="Yamashiro T."/>
            <person name="Shiraishi A."/>
            <person name="Satake H."/>
            <person name="Nakayama K."/>
        </authorList>
    </citation>
    <scope>NUCLEOTIDE SEQUENCE</scope>
</reference>
<dbReference type="Gene3D" id="3.60.10.10">
    <property type="entry name" value="Endonuclease/exonuclease/phosphatase"/>
    <property type="match status" value="1"/>
</dbReference>
<keyword evidence="1" id="KW-0695">RNA-directed DNA polymerase</keyword>
<keyword evidence="1" id="KW-0548">Nucleotidyltransferase</keyword>
<dbReference type="Proteomes" id="UP001151760">
    <property type="component" value="Unassembled WGS sequence"/>
</dbReference>
<keyword evidence="2" id="KW-1185">Reference proteome</keyword>
<dbReference type="InterPro" id="IPR036691">
    <property type="entry name" value="Endo/exonu/phosph_ase_sf"/>
</dbReference>
<gene>
    <name evidence="1" type="ORF">Tco_0656253</name>
</gene>
<keyword evidence="1" id="KW-0808">Transferase</keyword>
<organism evidence="1 2">
    <name type="scientific">Tanacetum coccineum</name>
    <dbReference type="NCBI Taxonomy" id="301880"/>
    <lineage>
        <taxon>Eukaryota</taxon>
        <taxon>Viridiplantae</taxon>
        <taxon>Streptophyta</taxon>
        <taxon>Embryophyta</taxon>
        <taxon>Tracheophyta</taxon>
        <taxon>Spermatophyta</taxon>
        <taxon>Magnoliopsida</taxon>
        <taxon>eudicotyledons</taxon>
        <taxon>Gunneridae</taxon>
        <taxon>Pentapetalae</taxon>
        <taxon>asterids</taxon>
        <taxon>campanulids</taxon>
        <taxon>Asterales</taxon>
        <taxon>Asteraceae</taxon>
        <taxon>Asteroideae</taxon>
        <taxon>Anthemideae</taxon>
        <taxon>Anthemidinae</taxon>
        <taxon>Tanacetum</taxon>
    </lineage>
</organism>
<sequence>MVWDYLNHLIDTWNGEVVIMGDFNEVRTKEERFGSCCNVQGATAFNSFISKGGLADIPLEGYEFTWSHSSATKTSSGNMVFENFNAEMKCGVLDVEVRRT</sequence>
<reference evidence="1" key="1">
    <citation type="journal article" date="2022" name="Int. J. Mol. Sci.">
        <title>Draft Genome of Tanacetum Coccineum: Genomic Comparison of Closely Related Tanacetum-Family Plants.</title>
        <authorList>
            <person name="Yamashiro T."/>
            <person name="Shiraishi A."/>
            <person name="Nakayama K."/>
            <person name="Satake H."/>
        </authorList>
    </citation>
    <scope>NUCLEOTIDE SEQUENCE</scope>
</reference>
<dbReference type="SUPFAM" id="SSF56219">
    <property type="entry name" value="DNase I-like"/>
    <property type="match status" value="1"/>
</dbReference>
<protein>
    <submittedName>
        <fullName evidence="1">RNA-directed DNA polymerase, eukaryota</fullName>
    </submittedName>
</protein>